<reference evidence="1" key="1">
    <citation type="journal article" date="2022" name="bioRxiv">
        <title>Sequencing and chromosome-scale assembly of the giantPleurodeles waltlgenome.</title>
        <authorList>
            <person name="Brown T."/>
            <person name="Elewa A."/>
            <person name="Iarovenko S."/>
            <person name="Subramanian E."/>
            <person name="Araus A.J."/>
            <person name="Petzold A."/>
            <person name="Susuki M."/>
            <person name="Suzuki K.-i.T."/>
            <person name="Hayashi T."/>
            <person name="Toyoda A."/>
            <person name="Oliveira C."/>
            <person name="Osipova E."/>
            <person name="Leigh N.D."/>
            <person name="Simon A."/>
            <person name="Yun M.H."/>
        </authorList>
    </citation>
    <scope>NUCLEOTIDE SEQUENCE</scope>
    <source>
        <strain evidence="1">20211129_DDA</strain>
        <tissue evidence="1">Liver</tissue>
    </source>
</reference>
<dbReference type="Proteomes" id="UP001066276">
    <property type="component" value="Chromosome 2_1"/>
</dbReference>
<name>A0AAV7VRT8_PLEWA</name>
<protein>
    <submittedName>
        <fullName evidence="1">Uncharacterized protein</fullName>
    </submittedName>
</protein>
<gene>
    <name evidence="1" type="ORF">NDU88_007794</name>
</gene>
<dbReference type="EMBL" id="JANPWB010000003">
    <property type="protein sequence ID" value="KAJ1204013.1"/>
    <property type="molecule type" value="Genomic_DNA"/>
</dbReference>
<keyword evidence="2" id="KW-1185">Reference proteome</keyword>
<dbReference type="AlphaFoldDB" id="A0AAV7VRT8"/>
<evidence type="ECO:0000313" key="1">
    <source>
        <dbReference type="EMBL" id="KAJ1204013.1"/>
    </source>
</evidence>
<proteinExistence type="predicted"/>
<accession>A0AAV7VRT8</accession>
<evidence type="ECO:0000313" key="2">
    <source>
        <dbReference type="Proteomes" id="UP001066276"/>
    </source>
</evidence>
<organism evidence="1 2">
    <name type="scientific">Pleurodeles waltl</name>
    <name type="common">Iberian ribbed newt</name>
    <dbReference type="NCBI Taxonomy" id="8319"/>
    <lineage>
        <taxon>Eukaryota</taxon>
        <taxon>Metazoa</taxon>
        <taxon>Chordata</taxon>
        <taxon>Craniata</taxon>
        <taxon>Vertebrata</taxon>
        <taxon>Euteleostomi</taxon>
        <taxon>Amphibia</taxon>
        <taxon>Batrachia</taxon>
        <taxon>Caudata</taxon>
        <taxon>Salamandroidea</taxon>
        <taxon>Salamandridae</taxon>
        <taxon>Pleurodelinae</taxon>
        <taxon>Pleurodeles</taxon>
    </lineage>
</organism>
<comment type="caution">
    <text evidence="1">The sequence shown here is derived from an EMBL/GenBank/DDBJ whole genome shotgun (WGS) entry which is preliminary data.</text>
</comment>
<sequence>MLYIRYIELSGFYDSSDLVGWKCVSVTEVTLIGMWKVENNDDGCTQELEREADILDGVFPQALCDPPLDYTSDDVEIPRARDKQFATEDASGMD</sequence>